<name>A0A0B3SGU5_9RHOB</name>
<dbReference type="GO" id="GO:0005886">
    <property type="term" value="C:plasma membrane"/>
    <property type="evidence" value="ECO:0007669"/>
    <property type="project" value="UniProtKB-SubCell"/>
</dbReference>
<dbReference type="PANTHER" id="PTHR32196">
    <property type="entry name" value="ABC TRANSPORTER PERMEASE PROTEIN YPHD-RELATED-RELATED"/>
    <property type="match status" value="1"/>
</dbReference>
<dbReference type="GO" id="GO:0022857">
    <property type="term" value="F:transmembrane transporter activity"/>
    <property type="evidence" value="ECO:0007669"/>
    <property type="project" value="InterPro"/>
</dbReference>
<feature type="transmembrane region" description="Helical" evidence="6">
    <location>
        <begin position="125"/>
        <end position="145"/>
    </location>
</feature>
<keyword evidence="5 6" id="KW-0472">Membrane</keyword>
<keyword evidence="4 6" id="KW-1133">Transmembrane helix</keyword>
<evidence type="ECO:0000256" key="4">
    <source>
        <dbReference type="ARBA" id="ARBA00022989"/>
    </source>
</evidence>
<feature type="transmembrane region" description="Helical" evidence="6">
    <location>
        <begin position="37"/>
        <end position="58"/>
    </location>
</feature>
<reference evidence="7 8" key="1">
    <citation type="submission" date="2014-10" db="EMBL/GenBank/DDBJ databases">
        <title>Genome sequence of Ponticoccus sp. strain UMTAT08 isolated from clonal culture of toxic dinoflagellate Alexandrium tamiyavanichii.</title>
        <authorList>
            <person name="Gan H.Y."/>
            <person name="Muhd D.-D."/>
            <person name="Mohd Noor M.E."/>
            <person name="Yeong Y.S."/>
            <person name="Usup G."/>
        </authorList>
    </citation>
    <scope>NUCLEOTIDE SEQUENCE [LARGE SCALE GENOMIC DNA]</scope>
    <source>
        <strain evidence="7 8">UMTAT08</strain>
    </source>
</reference>
<comment type="caution">
    <text evidence="7">The sequence shown here is derived from an EMBL/GenBank/DDBJ whole genome shotgun (WGS) entry which is preliminary data.</text>
</comment>
<protein>
    <submittedName>
        <fullName evidence="7">Inner-membrane translocator</fullName>
    </submittedName>
</protein>
<keyword evidence="8" id="KW-1185">Reference proteome</keyword>
<dbReference type="Pfam" id="PF02653">
    <property type="entry name" value="BPD_transp_2"/>
    <property type="match status" value="1"/>
</dbReference>
<evidence type="ECO:0000313" key="7">
    <source>
        <dbReference type="EMBL" id="KHQ49819.1"/>
    </source>
</evidence>
<dbReference type="CDD" id="cd06579">
    <property type="entry name" value="TM_PBP1_transp_AraH_like"/>
    <property type="match status" value="1"/>
</dbReference>
<dbReference type="AlphaFoldDB" id="A0A0B3SGU5"/>
<evidence type="ECO:0000256" key="1">
    <source>
        <dbReference type="ARBA" id="ARBA00004651"/>
    </source>
</evidence>
<dbReference type="OrthoDB" id="8047877at2"/>
<evidence type="ECO:0000256" key="3">
    <source>
        <dbReference type="ARBA" id="ARBA00022692"/>
    </source>
</evidence>
<feature type="transmembrane region" description="Helical" evidence="6">
    <location>
        <begin position="12"/>
        <end position="31"/>
    </location>
</feature>
<feature type="transmembrane region" description="Helical" evidence="6">
    <location>
        <begin position="271"/>
        <end position="290"/>
    </location>
</feature>
<evidence type="ECO:0000313" key="8">
    <source>
        <dbReference type="Proteomes" id="UP000030960"/>
    </source>
</evidence>
<feature type="transmembrane region" description="Helical" evidence="6">
    <location>
        <begin position="165"/>
        <end position="183"/>
    </location>
</feature>
<feature type="transmembrane region" description="Helical" evidence="6">
    <location>
        <begin position="214"/>
        <end position="234"/>
    </location>
</feature>
<feature type="transmembrane region" description="Helical" evidence="6">
    <location>
        <begin position="70"/>
        <end position="89"/>
    </location>
</feature>
<proteinExistence type="predicted"/>
<organism evidence="7 8">
    <name type="scientific">Mameliella alba</name>
    <dbReference type="NCBI Taxonomy" id="561184"/>
    <lineage>
        <taxon>Bacteria</taxon>
        <taxon>Pseudomonadati</taxon>
        <taxon>Pseudomonadota</taxon>
        <taxon>Alphaproteobacteria</taxon>
        <taxon>Rhodobacterales</taxon>
        <taxon>Roseobacteraceae</taxon>
        <taxon>Mameliella</taxon>
    </lineage>
</organism>
<feature type="transmembrane region" description="Helical" evidence="6">
    <location>
        <begin position="246"/>
        <end position="264"/>
    </location>
</feature>
<feature type="transmembrane region" description="Helical" evidence="6">
    <location>
        <begin position="296"/>
        <end position="316"/>
    </location>
</feature>
<feature type="transmembrane region" description="Helical" evidence="6">
    <location>
        <begin position="95"/>
        <end position="118"/>
    </location>
</feature>
<evidence type="ECO:0000256" key="6">
    <source>
        <dbReference type="SAM" id="Phobius"/>
    </source>
</evidence>
<dbReference type="InterPro" id="IPR001851">
    <property type="entry name" value="ABC_transp_permease"/>
</dbReference>
<accession>A0A0B3SGU5</accession>
<sequence length="323" mass="33485">MSISNKLRGLGYLTVPTVVFVVLLLVAAVQAPRLYSVSGIANAILVSAPLILATLSLTPIVMAGRGAVDLSVGPLIGFLNVTLIAWLSGNGITNPILFCLWALVAGAAYQGIQALIVIYVRISPIIVALSGYLILTGVNLMVMSRPGGVAPDWMYSWAGGGEPQIFSPILWLVIAALCLWGLVTRTGFHRQLRLVGADERMAYTAGVRVDLIRFLAYALGGVFAGFAALSYTALISSGDPTQGSTYTLQAVTALVLGGASLAGGRGGATGAVLGALNMFLISYLLGSFNFGSLSGFITSLAYGAILAISLLINVFATQPNSKA</sequence>
<evidence type="ECO:0000256" key="2">
    <source>
        <dbReference type="ARBA" id="ARBA00022475"/>
    </source>
</evidence>
<comment type="subcellular location">
    <subcellularLocation>
        <location evidence="1">Cell membrane</location>
        <topology evidence="1">Multi-pass membrane protein</topology>
    </subcellularLocation>
</comment>
<dbReference type="EMBL" id="JSUQ01000040">
    <property type="protein sequence ID" value="KHQ49819.1"/>
    <property type="molecule type" value="Genomic_DNA"/>
</dbReference>
<dbReference type="Proteomes" id="UP000030960">
    <property type="component" value="Unassembled WGS sequence"/>
</dbReference>
<keyword evidence="3 6" id="KW-0812">Transmembrane</keyword>
<evidence type="ECO:0000256" key="5">
    <source>
        <dbReference type="ARBA" id="ARBA00023136"/>
    </source>
</evidence>
<keyword evidence="2" id="KW-1003">Cell membrane</keyword>
<dbReference type="RefSeq" id="WP_052244918.1">
    <property type="nucleotide sequence ID" value="NZ_JSUQ01000040.1"/>
</dbReference>
<gene>
    <name evidence="7" type="primary">rbsB2</name>
    <name evidence="7" type="ORF">OA50_05645</name>
</gene>